<dbReference type="PANTHER" id="PTHR31344">
    <property type="entry name" value="NUCLEAR PORE COMPLEX PROTEIN NUP205"/>
    <property type="match status" value="1"/>
</dbReference>
<reference evidence="5" key="1">
    <citation type="journal article" date="2020" name="J Insects Food Feed">
        <title>The yellow mealworm (Tenebrio molitor) genome: a resource for the emerging insects as food and feed industry.</title>
        <authorList>
            <person name="Eriksson T."/>
            <person name="Andere A."/>
            <person name="Kelstrup H."/>
            <person name="Emery V."/>
            <person name="Picard C."/>
        </authorList>
    </citation>
    <scope>NUCLEOTIDE SEQUENCE</scope>
    <source>
        <strain evidence="5">Stoneville</strain>
        <tissue evidence="5">Whole head</tissue>
    </source>
</reference>
<evidence type="ECO:0000313" key="6">
    <source>
        <dbReference type="Proteomes" id="UP000719412"/>
    </source>
</evidence>
<comment type="similarity">
    <text evidence="2">Belongs to the NUP186/NUP192/NUP205 family.</text>
</comment>
<dbReference type="InterPro" id="IPR021827">
    <property type="entry name" value="Nup186/Nup192/Nup205"/>
</dbReference>
<proteinExistence type="inferred from homology"/>
<evidence type="ECO:0000256" key="1">
    <source>
        <dbReference type="ARBA" id="ARBA00004123"/>
    </source>
</evidence>
<dbReference type="GO" id="GO:0017056">
    <property type="term" value="F:structural constituent of nuclear pore"/>
    <property type="evidence" value="ECO:0007669"/>
    <property type="project" value="TreeGrafter"/>
</dbReference>
<accession>A0A8J6L8J0</accession>
<dbReference type="EMBL" id="JABDTM020027855">
    <property type="protein sequence ID" value="KAH0809873.1"/>
    <property type="molecule type" value="Genomic_DNA"/>
</dbReference>
<protein>
    <recommendedName>
        <fullName evidence="7">Nuclear pore complex protein Nup205</fullName>
    </recommendedName>
</protein>
<sequence length="1933" mass="220244">MADALDKSEDLWSSYKGLKKVIWRSLSEESDETYSVEFENTLRKYKQNFFSLLQNQPKNAKSREELKKGMVDGIVIRGLGHQILTKELYQETIILSDMYDMNEFVALDLLCTAQIQMSYYPGLPRGLVAILLYYDGRKSLVSSLRYLIQARTGVQWSLNLKPDVERFVTTYTDQLIDGGLFNRIFELLRTLDLTKEIEKLQENLALGGPRHRRQVIDLFQDIRIILADIVFTWAAQSGLPKSATLALINYLRQAEIEEEASGKLDNVNLYLIMALLSTLDLSVLHSREDGEEAVQNLPVLSDPEYINAVINELLPTKQKWKCEGLQATATFGLAVCIASLRLIPQNQLFQEAISKEETFIDAAIESNVFEFLHNIVLENDILYKEAFVYKRMHHLVTDFIVYMYPKVKELRIKADEIARTVQIYTREGLDAPPNLPRYFEYLLLTIAKLYSKDILGTEYVLSYWSPVEINSGQYSSHRSSSRAVSLFKFIRLAGDMLPPTLFVPYLTMLSSLSCSPQAARHCFNMLKQIGPQLTATLSWDHFFSSFAQYYNNLRQELPPIADTVYRNTYLKGVSPQELEGLHAVLLVIRSIADHDEFSRLALCEHPGWAPLSILLGLVGCSVPIPLKSDLLLTLASLSKSSENAAQMWDNLETSQILVTVPTTSSYTPRGIQTELEEIESRLEEYPLTKALLKLLDVLTDFGIPRTLGAGPRPPGFDPYLSFIVNSVFLKFHTRSYRNPSEKWEIANLCLKLFEKFLNQYDPQLADFPKKNVPAEFNPPPGYHLMIQLNNKSELLSVILDIIDEGNRLFDTYVTFPSQHLLEECTLRCLNIIHCVLALQSKFVNVLTASSASILLTNLTKLLLTINRRSGKPDHCVNIAKYVSYQPFLLKHSYVVVKILNHVTSTPPLHNQFINMFLSSDAKDEIKHGFVLSLDCEIDEEDAQLAMKTKLEILKLLKHCLPYTAPNFSHFMLGFDIKRDISKTEFQYSGVLDFPRSCLHSIISLMEAEVIKDGAVSSPLLESAYEVIFLLSSNSKTYGPVLRFLRLNKKFFTYHLNLCHKRINEGLHVLNQISWLMKTLAVELKICSQSKQVSYLKQLTHFLVSLPQIENNTNQDPFSAAYKDDVREGNYMFLERISNNFLINLIPYFEFKADTVQAPEWQFFDGKVLNTLLDNCVQEGSHKLIDLKKLHQRLYDEVKLLQGTAVMGQIQAVTQEIPKVLKYALELNKNKEKYASIIQFVDAWRQVVEVIMVFIPHDILTAKESQLASVCFVLNLLKRVTKIELLPEVGQLLSGAVLLIIENLRKCHIYEKRQQNITTENGVSTSILQMHLGSLKEILENLIEWIMVSNVTDEKLKINLYAALVTLLELANLEKPTDSVAVTNSSYVSRLDSSRITLDNYLQNLKMSTDSLAKFGERLVEVMCQDCIGGYEVSKMLALSSFSVLITLSGNVNWIAYMSGRGYLKFIIQSILDSNNDLERLLEPGQTSIKPLYVYMSKVLFLGRLAGTRVGAELLLEQKIFSCFSNMNVFTYHPEVTKSWRREDIVESFVPPPEEIYLQMWLPTLEVCNAVLTTLGTDNQSAVVQIMYFILSHLDVVESILRSGSPSLTRLFLKELSLLTSVVARTANNNLVNILENPEIVHDQRAHLFRMQKLTLALLPKFILSDEVVKDLVNKPVERLHTFQTSERLLHAMQITSNLLAYARNVVANHDVEHGGIGVIFQPTLKDPGLHTMDLKNGSNFNEQAPSLGVVVQQLITIVSYHHQEKFTFELLNRKIKEVPAMDTADVDEFLDESSNLQDVNTKRERVYDLLSNRLEKKRKEMQYCCFIIENAIYLIWVHLDYYMLKAIPRVKNFGSSSLQSSLSSSILASATEATWKVSTDDISNLKHGLVSIFNDSFTKQLLETIQDQSDLDKGFVETMLRKIIRLIQFVPVK</sequence>
<comment type="subcellular location">
    <subcellularLocation>
        <location evidence="1">Nucleus</location>
    </subcellularLocation>
</comment>
<comment type="caution">
    <text evidence="5">The sequence shown here is derived from an EMBL/GenBank/DDBJ whole genome shotgun (WGS) entry which is preliminary data.</text>
</comment>
<organism evidence="5 6">
    <name type="scientific">Tenebrio molitor</name>
    <name type="common">Yellow mealworm beetle</name>
    <dbReference type="NCBI Taxonomy" id="7067"/>
    <lineage>
        <taxon>Eukaryota</taxon>
        <taxon>Metazoa</taxon>
        <taxon>Ecdysozoa</taxon>
        <taxon>Arthropoda</taxon>
        <taxon>Hexapoda</taxon>
        <taxon>Insecta</taxon>
        <taxon>Pterygota</taxon>
        <taxon>Neoptera</taxon>
        <taxon>Endopterygota</taxon>
        <taxon>Coleoptera</taxon>
        <taxon>Polyphaga</taxon>
        <taxon>Cucujiformia</taxon>
        <taxon>Tenebrionidae</taxon>
        <taxon>Tenebrio</taxon>
    </lineage>
</organism>
<reference evidence="5" key="2">
    <citation type="submission" date="2021-08" db="EMBL/GenBank/DDBJ databases">
        <authorList>
            <person name="Eriksson T."/>
        </authorList>
    </citation>
    <scope>NUCLEOTIDE SEQUENCE</scope>
    <source>
        <strain evidence="5">Stoneville</strain>
        <tissue evidence="5">Whole head</tissue>
    </source>
</reference>
<keyword evidence="3" id="KW-0813">Transport</keyword>
<dbReference type="Pfam" id="PF11894">
    <property type="entry name" value="Nup192"/>
    <property type="match status" value="1"/>
</dbReference>
<dbReference type="GO" id="GO:0044611">
    <property type="term" value="C:nuclear pore inner ring"/>
    <property type="evidence" value="ECO:0007669"/>
    <property type="project" value="TreeGrafter"/>
</dbReference>
<gene>
    <name evidence="5" type="ORF">GEV33_012919</name>
</gene>
<keyword evidence="4" id="KW-0539">Nucleus</keyword>
<dbReference type="PANTHER" id="PTHR31344:SF0">
    <property type="entry name" value="NUCLEAR PORE COMPLEX PROTEIN NUP205"/>
    <property type="match status" value="1"/>
</dbReference>
<name>A0A8J6L8J0_TENMO</name>
<evidence type="ECO:0000256" key="3">
    <source>
        <dbReference type="ARBA" id="ARBA00022448"/>
    </source>
</evidence>
<keyword evidence="6" id="KW-1185">Reference proteome</keyword>
<evidence type="ECO:0000256" key="2">
    <source>
        <dbReference type="ARBA" id="ARBA00005892"/>
    </source>
</evidence>
<dbReference type="GO" id="GO:0006999">
    <property type="term" value="P:nuclear pore organization"/>
    <property type="evidence" value="ECO:0007669"/>
    <property type="project" value="TreeGrafter"/>
</dbReference>
<evidence type="ECO:0000313" key="5">
    <source>
        <dbReference type="EMBL" id="KAH0809873.1"/>
    </source>
</evidence>
<dbReference type="Proteomes" id="UP000719412">
    <property type="component" value="Unassembled WGS sequence"/>
</dbReference>
<evidence type="ECO:0000256" key="4">
    <source>
        <dbReference type="ARBA" id="ARBA00023242"/>
    </source>
</evidence>
<evidence type="ECO:0008006" key="7">
    <source>
        <dbReference type="Google" id="ProtNLM"/>
    </source>
</evidence>